<dbReference type="EMBL" id="CP002588">
    <property type="protein sequence ID" value="AEA47694.1"/>
    <property type="molecule type" value="Genomic_DNA"/>
</dbReference>
<feature type="transmembrane region" description="Helical" evidence="7">
    <location>
        <begin position="92"/>
        <end position="115"/>
    </location>
</feature>
<dbReference type="InterPro" id="IPR023234">
    <property type="entry name" value="NarG-like_domain"/>
</dbReference>
<feature type="transmembrane region" description="Helical" evidence="7">
    <location>
        <begin position="121"/>
        <end position="145"/>
    </location>
</feature>
<keyword evidence="4 7" id="KW-1133">Transmembrane helix</keyword>
<evidence type="ECO:0000313" key="10">
    <source>
        <dbReference type="Proteomes" id="UP000008136"/>
    </source>
</evidence>
<dbReference type="eggNOG" id="arCOG02196">
    <property type="taxonomic scope" value="Archaea"/>
</dbReference>
<accession>F2KQG1</accession>
<evidence type="ECO:0000256" key="2">
    <source>
        <dbReference type="ARBA" id="ARBA00022475"/>
    </source>
</evidence>
<keyword evidence="10" id="KW-1185">Reference proteome</keyword>
<keyword evidence="6 7" id="KW-0472">Membrane</keyword>
<organism evidence="9 10">
    <name type="scientific">Archaeoglobus veneficus (strain DSM 11195 / SNP6)</name>
    <dbReference type="NCBI Taxonomy" id="693661"/>
    <lineage>
        <taxon>Archaea</taxon>
        <taxon>Methanobacteriati</taxon>
        <taxon>Methanobacteriota</taxon>
        <taxon>Archaeoglobi</taxon>
        <taxon>Archaeoglobales</taxon>
        <taxon>Archaeoglobaceae</taxon>
        <taxon>Archaeoglobus</taxon>
    </lineage>
</organism>
<feature type="domain" description="NarG-like" evidence="8">
    <location>
        <begin position="119"/>
        <end position="231"/>
    </location>
</feature>
<evidence type="ECO:0000256" key="5">
    <source>
        <dbReference type="ARBA" id="ARBA00023002"/>
    </source>
</evidence>
<evidence type="ECO:0000256" key="3">
    <source>
        <dbReference type="ARBA" id="ARBA00022692"/>
    </source>
</evidence>
<keyword evidence="3 7" id="KW-0812">Transmembrane</keyword>
<evidence type="ECO:0000256" key="6">
    <source>
        <dbReference type="ARBA" id="ARBA00023136"/>
    </source>
</evidence>
<dbReference type="AlphaFoldDB" id="F2KQG1"/>
<proteinExistence type="predicted"/>
<dbReference type="Pfam" id="PF02665">
    <property type="entry name" value="Nitrate_red_gam"/>
    <property type="match status" value="1"/>
</dbReference>
<dbReference type="InterPro" id="IPR036197">
    <property type="entry name" value="NarG-like_sf"/>
</dbReference>
<name>F2KQG1_ARCVS</name>
<feature type="transmembrane region" description="Helical" evidence="7">
    <location>
        <begin position="25"/>
        <end position="45"/>
    </location>
</feature>
<feature type="transmembrane region" description="Helical" evidence="7">
    <location>
        <begin position="157"/>
        <end position="180"/>
    </location>
</feature>
<evidence type="ECO:0000256" key="4">
    <source>
        <dbReference type="ARBA" id="ARBA00022989"/>
    </source>
</evidence>
<dbReference type="STRING" id="693661.Arcve_1695"/>
<evidence type="ECO:0000256" key="1">
    <source>
        <dbReference type="ARBA" id="ARBA00004651"/>
    </source>
</evidence>
<sequence length="240" mass="27829">MLKYDRFLKMAYKKLGGCMMAGLEYLIGGILPYLTAIVLVLALLYRVLQWFTAPQHLPWELFPHPKTFGEQIKELVTEITTLHSIYKNNRKIWFQSLLMHWGLYLLGIWFVLLIFNVQFSYYIGVIGAAAVAVGALLLLVVRITNSELRAISEFVEYFNLLLLLAISTLGLYTNFFGMWFREYLLSLVSFAPKYELVSSPSLLLTLLLVQFFVICLPLSRMAHFVGKYFTYHKVKWGEEE</sequence>
<keyword evidence="2" id="KW-1003">Cell membrane</keyword>
<dbReference type="Proteomes" id="UP000008136">
    <property type="component" value="Chromosome"/>
</dbReference>
<dbReference type="SUPFAM" id="SSF103501">
    <property type="entry name" value="Respiratory nitrate reductase 1 gamma chain"/>
    <property type="match status" value="1"/>
</dbReference>
<keyword evidence="5" id="KW-0560">Oxidoreductase</keyword>
<reference evidence="9 10" key="1">
    <citation type="submission" date="2011-03" db="EMBL/GenBank/DDBJ databases">
        <title>The complete genome of Archaeoglobus veneficus SNP6.</title>
        <authorList>
            <consortium name="US DOE Joint Genome Institute (JGI-PGF)"/>
            <person name="Lucas S."/>
            <person name="Copeland A."/>
            <person name="Lapidus A."/>
            <person name="Bruce D."/>
            <person name="Goodwin L."/>
            <person name="Pitluck S."/>
            <person name="Kyrpides N."/>
            <person name="Mavromatis K."/>
            <person name="Pagani I."/>
            <person name="Ivanova N."/>
            <person name="Mikhailova N."/>
            <person name="Lu M."/>
            <person name="Detter J.C."/>
            <person name="Tapia R."/>
            <person name="Han C."/>
            <person name="Land M."/>
            <person name="Hauser L."/>
            <person name="Markowitz V."/>
            <person name="Cheng J.-F."/>
            <person name="Hugenholtz P."/>
            <person name="Woyke T."/>
            <person name="Wu D."/>
            <person name="Spring S."/>
            <person name="Brambilla E."/>
            <person name="Klenk H.-P."/>
            <person name="Eisen J.A."/>
        </authorList>
    </citation>
    <scope>NUCLEOTIDE SEQUENCE [LARGE SCALE GENOMIC DNA]</scope>
    <source>
        <strain>SNP6</strain>
    </source>
</reference>
<evidence type="ECO:0000313" key="9">
    <source>
        <dbReference type="EMBL" id="AEA47694.1"/>
    </source>
</evidence>
<dbReference type="KEGG" id="ave:Arcve_1695"/>
<gene>
    <name evidence="9" type="ordered locus">Arcve_1695</name>
</gene>
<feature type="transmembrane region" description="Helical" evidence="7">
    <location>
        <begin position="200"/>
        <end position="219"/>
    </location>
</feature>
<evidence type="ECO:0000256" key="7">
    <source>
        <dbReference type="SAM" id="Phobius"/>
    </source>
</evidence>
<dbReference type="Gene3D" id="1.20.950.20">
    <property type="entry name" value="Transmembrane di-heme cytochromes, Chain C"/>
    <property type="match status" value="1"/>
</dbReference>
<dbReference type="GO" id="GO:0005886">
    <property type="term" value="C:plasma membrane"/>
    <property type="evidence" value="ECO:0007669"/>
    <property type="project" value="UniProtKB-SubCell"/>
</dbReference>
<protein>
    <submittedName>
        <fullName evidence="9">Nitrate reductase gamma subunit</fullName>
    </submittedName>
</protein>
<comment type="subcellular location">
    <subcellularLocation>
        <location evidence="1">Cell membrane</location>
        <topology evidence="1">Multi-pass membrane protein</topology>
    </subcellularLocation>
</comment>
<dbReference type="GO" id="GO:0016491">
    <property type="term" value="F:oxidoreductase activity"/>
    <property type="evidence" value="ECO:0007669"/>
    <property type="project" value="UniProtKB-KW"/>
</dbReference>
<dbReference type="HOGENOM" id="CLU_1254267_0_0_2"/>
<evidence type="ECO:0000259" key="8">
    <source>
        <dbReference type="Pfam" id="PF02665"/>
    </source>
</evidence>